<dbReference type="GO" id="GO:0008270">
    <property type="term" value="F:zinc ion binding"/>
    <property type="evidence" value="ECO:0007669"/>
    <property type="project" value="UniProtKB-KW"/>
</dbReference>
<dbReference type="Proteomes" id="UP000595618">
    <property type="component" value="Chromosome"/>
</dbReference>
<dbReference type="PANTHER" id="PTHR33823:SF4">
    <property type="entry name" value="GENERAL STRESS PROTEIN 16O"/>
    <property type="match status" value="1"/>
</dbReference>
<sequence>MPQFETGEYGGHASLEEEADEVEEYETRLGAEHSLESRLLEVTKALERIQKGTYGICIKCGKEIPVERLRANPAAEADLEHNSQEGGF</sequence>
<proteinExistence type="predicted"/>
<comment type="caution">
    <text evidence="4">Lacks conserved residue(s) required for the propagation of feature annotation.</text>
</comment>
<dbReference type="EMBL" id="CP066690">
    <property type="protein sequence ID" value="QQG45758.1"/>
    <property type="molecule type" value="Genomic_DNA"/>
</dbReference>
<feature type="domain" description="Zinc finger DksA/TraR C4-type" evidence="6">
    <location>
        <begin position="52"/>
        <end position="75"/>
    </location>
</feature>
<name>A0A7T5RKD6_9BACT</name>
<evidence type="ECO:0000256" key="3">
    <source>
        <dbReference type="ARBA" id="ARBA00022833"/>
    </source>
</evidence>
<accession>A0A7T5RKD6</accession>
<evidence type="ECO:0000256" key="4">
    <source>
        <dbReference type="PROSITE-ProRule" id="PRU00510"/>
    </source>
</evidence>
<evidence type="ECO:0000256" key="2">
    <source>
        <dbReference type="ARBA" id="ARBA00022771"/>
    </source>
</evidence>
<evidence type="ECO:0000313" key="7">
    <source>
        <dbReference type="EMBL" id="QQG45758.1"/>
    </source>
</evidence>
<dbReference type="SUPFAM" id="SSF57716">
    <property type="entry name" value="Glucocorticoid receptor-like (DNA-binding domain)"/>
    <property type="match status" value="1"/>
</dbReference>
<keyword evidence="3" id="KW-0862">Zinc</keyword>
<reference evidence="7 8" key="1">
    <citation type="submission" date="2020-07" db="EMBL/GenBank/DDBJ databases">
        <title>Huge and variable diversity of episymbiotic CPR bacteria and DPANN archaea in groundwater ecosystems.</title>
        <authorList>
            <person name="He C.Y."/>
            <person name="Keren R."/>
            <person name="Whittaker M."/>
            <person name="Farag I.F."/>
            <person name="Doudna J."/>
            <person name="Cate J.H.D."/>
            <person name="Banfield J.F."/>
        </authorList>
    </citation>
    <scope>NUCLEOTIDE SEQUENCE [LARGE SCALE GENOMIC DNA]</scope>
    <source>
        <strain evidence="7">NC_groundwater_541_Ag_S-0.1um_46_50</strain>
    </source>
</reference>
<gene>
    <name evidence="7" type="ORF">HYW89_02525</name>
</gene>
<evidence type="ECO:0000259" key="6">
    <source>
        <dbReference type="Pfam" id="PF01258"/>
    </source>
</evidence>
<feature type="region of interest" description="Disordered" evidence="5">
    <location>
        <begin position="1"/>
        <end position="24"/>
    </location>
</feature>
<dbReference type="InterPro" id="IPR000962">
    <property type="entry name" value="Znf_DskA_TraR"/>
</dbReference>
<keyword evidence="2" id="KW-0863">Zinc-finger</keyword>
<dbReference type="Pfam" id="PF01258">
    <property type="entry name" value="zf-dskA_traR"/>
    <property type="match status" value="1"/>
</dbReference>
<protein>
    <submittedName>
        <fullName evidence="7">TraR/DksA C4-type zinc finger protein</fullName>
    </submittedName>
</protein>
<evidence type="ECO:0000256" key="1">
    <source>
        <dbReference type="ARBA" id="ARBA00022723"/>
    </source>
</evidence>
<dbReference type="AlphaFoldDB" id="A0A7T5RKD6"/>
<keyword evidence="1" id="KW-0479">Metal-binding</keyword>
<dbReference type="PANTHER" id="PTHR33823">
    <property type="entry name" value="RNA POLYMERASE-BINDING TRANSCRIPTION FACTOR DKSA-RELATED"/>
    <property type="match status" value="1"/>
</dbReference>
<dbReference type="PROSITE" id="PS51128">
    <property type="entry name" value="ZF_DKSA_2"/>
    <property type="match status" value="1"/>
</dbReference>
<dbReference type="Gene3D" id="1.20.120.910">
    <property type="entry name" value="DksA, coiled-coil domain"/>
    <property type="match status" value="1"/>
</dbReference>
<organism evidence="7 8">
    <name type="scientific">Candidatus Sungiibacteriota bacterium</name>
    <dbReference type="NCBI Taxonomy" id="2750080"/>
    <lineage>
        <taxon>Bacteria</taxon>
        <taxon>Candidatus Sungiibacteriota</taxon>
    </lineage>
</organism>
<evidence type="ECO:0000313" key="8">
    <source>
        <dbReference type="Proteomes" id="UP000595618"/>
    </source>
</evidence>
<evidence type="ECO:0000256" key="5">
    <source>
        <dbReference type="SAM" id="MobiDB-lite"/>
    </source>
</evidence>